<dbReference type="AlphaFoldDB" id="A0A381VUI4"/>
<dbReference type="Pfam" id="PF12710">
    <property type="entry name" value="HAD"/>
    <property type="match status" value="1"/>
</dbReference>
<comment type="cofactor">
    <cofactor evidence="1">
        <name>Mg(2+)</name>
        <dbReference type="ChEBI" id="CHEBI:18420"/>
    </cofactor>
</comment>
<reference evidence="11" key="1">
    <citation type="submission" date="2018-05" db="EMBL/GenBank/DDBJ databases">
        <authorList>
            <person name="Lanie J.A."/>
            <person name="Ng W.-L."/>
            <person name="Kazmierczak K.M."/>
            <person name="Andrzejewski T.M."/>
            <person name="Davidsen T.M."/>
            <person name="Wayne K.J."/>
            <person name="Tettelin H."/>
            <person name="Glass J.I."/>
            <person name="Rusch D."/>
            <person name="Podicherti R."/>
            <person name="Tsui H.-C.T."/>
            <person name="Winkler M.E."/>
        </authorList>
    </citation>
    <scope>NUCLEOTIDE SEQUENCE</scope>
</reference>
<dbReference type="SFLD" id="SFLDG01136">
    <property type="entry name" value="C1.6:_Phosphoserine_Phosphatas"/>
    <property type="match status" value="1"/>
</dbReference>
<dbReference type="Gene3D" id="3.40.50.1000">
    <property type="entry name" value="HAD superfamily/HAD-like"/>
    <property type="match status" value="1"/>
</dbReference>
<dbReference type="GO" id="GO:0006564">
    <property type="term" value="P:L-serine biosynthetic process"/>
    <property type="evidence" value="ECO:0007669"/>
    <property type="project" value="UniProtKB-KW"/>
</dbReference>
<dbReference type="UniPathway" id="UPA00135">
    <property type="reaction ID" value="UER00198"/>
</dbReference>
<evidence type="ECO:0000256" key="2">
    <source>
        <dbReference type="ARBA" id="ARBA00005135"/>
    </source>
</evidence>
<comment type="similarity">
    <text evidence="3">Belongs to the HAD-like hydrolase superfamily. SerB family.</text>
</comment>
<gene>
    <name evidence="11" type="ORF">METZ01_LOCUS96077</name>
</gene>
<dbReference type="InterPro" id="IPR023214">
    <property type="entry name" value="HAD_sf"/>
</dbReference>
<dbReference type="InterPro" id="IPR004469">
    <property type="entry name" value="PSP"/>
</dbReference>
<keyword evidence="9" id="KW-0718">Serine biosynthesis</keyword>
<keyword evidence="7" id="KW-0378">Hydrolase</keyword>
<dbReference type="EC" id="3.1.3.3" evidence="4"/>
<keyword evidence="8" id="KW-0460">Magnesium</keyword>
<dbReference type="GO" id="GO:0000287">
    <property type="term" value="F:magnesium ion binding"/>
    <property type="evidence" value="ECO:0007669"/>
    <property type="project" value="TreeGrafter"/>
</dbReference>
<dbReference type="InterPro" id="IPR050582">
    <property type="entry name" value="HAD-like_SerB"/>
</dbReference>
<organism evidence="11">
    <name type="scientific">marine metagenome</name>
    <dbReference type="NCBI Taxonomy" id="408172"/>
    <lineage>
        <taxon>unclassified sequences</taxon>
        <taxon>metagenomes</taxon>
        <taxon>ecological metagenomes</taxon>
    </lineage>
</organism>
<dbReference type="GO" id="GO:0005737">
    <property type="term" value="C:cytoplasm"/>
    <property type="evidence" value="ECO:0007669"/>
    <property type="project" value="TreeGrafter"/>
</dbReference>
<evidence type="ECO:0000256" key="6">
    <source>
        <dbReference type="ARBA" id="ARBA00022723"/>
    </source>
</evidence>
<dbReference type="NCBIfam" id="TIGR01488">
    <property type="entry name" value="HAD-SF-IB"/>
    <property type="match status" value="1"/>
</dbReference>
<dbReference type="PANTHER" id="PTHR43344:SF2">
    <property type="entry name" value="PHOSPHOSERINE PHOSPHATASE"/>
    <property type="match status" value="1"/>
</dbReference>
<evidence type="ECO:0000256" key="4">
    <source>
        <dbReference type="ARBA" id="ARBA00012640"/>
    </source>
</evidence>
<evidence type="ECO:0000256" key="7">
    <source>
        <dbReference type="ARBA" id="ARBA00022801"/>
    </source>
</evidence>
<evidence type="ECO:0000256" key="9">
    <source>
        <dbReference type="ARBA" id="ARBA00023299"/>
    </source>
</evidence>
<dbReference type="InterPro" id="IPR036412">
    <property type="entry name" value="HAD-like_sf"/>
</dbReference>
<keyword evidence="5" id="KW-0028">Amino-acid biosynthesis</keyword>
<dbReference type="SFLD" id="SFLDF00029">
    <property type="entry name" value="phosphoserine_phosphatase"/>
    <property type="match status" value="1"/>
</dbReference>
<evidence type="ECO:0000256" key="3">
    <source>
        <dbReference type="ARBA" id="ARBA00009184"/>
    </source>
</evidence>
<keyword evidence="6" id="KW-0479">Metal-binding</keyword>
<comment type="pathway">
    <text evidence="2">Amino-acid biosynthesis; L-serine biosynthesis; L-serine from 3-phospho-D-glycerate: step 3/3.</text>
</comment>
<dbReference type="NCBIfam" id="TIGR00338">
    <property type="entry name" value="serB"/>
    <property type="match status" value="1"/>
</dbReference>
<dbReference type="PANTHER" id="PTHR43344">
    <property type="entry name" value="PHOSPHOSERINE PHOSPHATASE"/>
    <property type="match status" value="1"/>
</dbReference>
<dbReference type="GO" id="GO:0036424">
    <property type="term" value="F:L-phosphoserine phosphatase activity"/>
    <property type="evidence" value="ECO:0007669"/>
    <property type="project" value="InterPro"/>
</dbReference>
<sequence length="252" mass="28076">MNTVILHSNDIVVAEKLAVELKGDLESRQSHFRIHTKLFPDLEQLRDLYRVDINLLSETFNCTEAALLVCDMDSTLITIESIDEIAKIAGLANKVASITEKAMQGKLDFTSSFKARVLMLKGTKSEVIEQVYNEQLRLSKGAEEMINFFKTINVKTAVISGGLSYFARRIQDRLVLDNYRANNVEIVDGCLTGNVTGKVIDATEKARYIHELCAQYGFQENQVIAIGDGANDLEMMKIAGLSVAYHAKPLLQ</sequence>
<accession>A0A381VUI4</accession>
<evidence type="ECO:0000313" key="11">
    <source>
        <dbReference type="EMBL" id="SVA43223.1"/>
    </source>
</evidence>
<name>A0A381VUI4_9ZZZZ</name>
<feature type="non-terminal residue" evidence="11">
    <location>
        <position position="252"/>
    </location>
</feature>
<protein>
    <recommendedName>
        <fullName evidence="4">phosphoserine phosphatase</fullName>
        <ecNumber evidence="4">3.1.3.3</ecNumber>
    </recommendedName>
    <alternativeName>
        <fullName evidence="10">O-phosphoserine phosphohydrolase</fullName>
    </alternativeName>
</protein>
<evidence type="ECO:0000256" key="8">
    <source>
        <dbReference type="ARBA" id="ARBA00022842"/>
    </source>
</evidence>
<dbReference type="EMBL" id="UINC01009648">
    <property type="protein sequence ID" value="SVA43223.1"/>
    <property type="molecule type" value="Genomic_DNA"/>
</dbReference>
<proteinExistence type="inferred from homology"/>
<evidence type="ECO:0000256" key="1">
    <source>
        <dbReference type="ARBA" id="ARBA00001946"/>
    </source>
</evidence>
<dbReference type="SFLD" id="SFLDG01137">
    <property type="entry name" value="C1.6.1:_Phosphoserine_Phosphat"/>
    <property type="match status" value="1"/>
</dbReference>
<dbReference type="SFLD" id="SFLDS00003">
    <property type="entry name" value="Haloacid_Dehalogenase"/>
    <property type="match status" value="1"/>
</dbReference>
<evidence type="ECO:0000256" key="10">
    <source>
        <dbReference type="ARBA" id="ARBA00031693"/>
    </source>
</evidence>
<dbReference type="SUPFAM" id="SSF56784">
    <property type="entry name" value="HAD-like"/>
    <property type="match status" value="1"/>
</dbReference>
<evidence type="ECO:0000256" key="5">
    <source>
        <dbReference type="ARBA" id="ARBA00022605"/>
    </source>
</evidence>